<evidence type="ECO:0000313" key="4">
    <source>
        <dbReference type="Proteomes" id="UP001595766"/>
    </source>
</evidence>
<gene>
    <name evidence="3" type="ORF">ACFOUP_17875</name>
</gene>
<accession>A0ABV8ESG0</accession>
<dbReference type="PANTHER" id="PTHR33295">
    <property type="entry name" value="ATPASE"/>
    <property type="match status" value="1"/>
</dbReference>
<name>A0ABV8ESG0_9BACT</name>
<comment type="caution">
    <text evidence="3">The sequence shown here is derived from an EMBL/GenBank/DDBJ whole genome shotgun (WGS) entry which is preliminary data.</text>
</comment>
<dbReference type="GO" id="GO:0005524">
    <property type="term" value="F:ATP binding"/>
    <property type="evidence" value="ECO:0007669"/>
    <property type="project" value="UniProtKB-KW"/>
</dbReference>
<evidence type="ECO:0000259" key="1">
    <source>
        <dbReference type="Pfam" id="PF13173"/>
    </source>
</evidence>
<proteinExistence type="predicted"/>
<sequence>MKRKLFDKLLVWKENKNRKPLLIQGARQVGKTWLMKSFGKSEFEDVAYINLESSKELRELFESTFDLNRILLGIQVSTGVRVEKGKTLLIIDEIQESPKAITALKYFHENEPEIYVLAAGSLLGVVLHQQVSFPVGKVEFLTLYPLDFEEFLLAKGQNEIIALLKNADWEILNLFKDKINSLLKEYYFVGGMPEPVSVLLKTEDFSEVRKVQLGILEAYQQDFSKHAPVVIVPRIRMVWNAIPSQLTKENKKFIYGQIKHGARAKDFELALAWLIDSGLALKVNRISKPRLPLKAYEDFNAFKLFLLDIGIMGAMTEMDAKTMLDGNKLFEEFKGSLTEQYVLQQLLCNDISPYYWSAERSTAEIDFLIQSSGRIYPIEVKAEENLKAKSLKFFTEKYELPLAIRTSMSGYRKEDWLVNVPLYAIGMLRFDKL</sequence>
<dbReference type="RefSeq" id="WP_241295763.1">
    <property type="nucleotide sequence ID" value="NZ_JAKZGR010000010.1"/>
</dbReference>
<feature type="domain" description="DUF4143" evidence="2">
    <location>
        <begin position="220"/>
        <end position="382"/>
    </location>
</feature>
<dbReference type="InterPro" id="IPR027417">
    <property type="entry name" value="P-loop_NTPase"/>
</dbReference>
<reference evidence="4" key="1">
    <citation type="journal article" date="2019" name="Int. J. Syst. Evol. Microbiol.">
        <title>The Global Catalogue of Microorganisms (GCM) 10K type strain sequencing project: providing services to taxonomists for standard genome sequencing and annotation.</title>
        <authorList>
            <consortium name="The Broad Institute Genomics Platform"/>
            <consortium name="The Broad Institute Genome Sequencing Center for Infectious Disease"/>
            <person name="Wu L."/>
            <person name="Ma J."/>
        </authorList>
    </citation>
    <scope>NUCLEOTIDE SEQUENCE [LARGE SCALE GENOMIC DNA]</scope>
    <source>
        <strain evidence="4">CECT 8551</strain>
    </source>
</reference>
<dbReference type="Gene3D" id="3.40.50.300">
    <property type="entry name" value="P-loop containing nucleotide triphosphate hydrolases"/>
    <property type="match status" value="1"/>
</dbReference>
<protein>
    <submittedName>
        <fullName evidence="3">ATP-binding protein</fullName>
    </submittedName>
</protein>
<dbReference type="SUPFAM" id="SSF52540">
    <property type="entry name" value="P-loop containing nucleoside triphosphate hydrolases"/>
    <property type="match status" value="1"/>
</dbReference>
<dbReference type="InterPro" id="IPR025420">
    <property type="entry name" value="DUF4143"/>
</dbReference>
<keyword evidence="3" id="KW-0547">Nucleotide-binding</keyword>
<evidence type="ECO:0000259" key="2">
    <source>
        <dbReference type="Pfam" id="PF13635"/>
    </source>
</evidence>
<keyword evidence="4" id="KW-1185">Reference proteome</keyword>
<organism evidence="3 4">
    <name type="scientific">Belliella kenyensis</name>
    <dbReference type="NCBI Taxonomy" id="1472724"/>
    <lineage>
        <taxon>Bacteria</taxon>
        <taxon>Pseudomonadati</taxon>
        <taxon>Bacteroidota</taxon>
        <taxon>Cytophagia</taxon>
        <taxon>Cytophagales</taxon>
        <taxon>Cyclobacteriaceae</taxon>
        <taxon>Belliella</taxon>
    </lineage>
</organism>
<dbReference type="InterPro" id="IPR041682">
    <property type="entry name" value="AAA_14"/>
</dbReference>
<evidence type="ECO:0000313" key="3">
    <source>
        <dbReference type="EMBL" id="MFC3978258.1"/>
    </source>
</evidence>
<keyword evidence="3" id="KW-0067">ATP-binding</keyword>
<dbReference type="EMBL" id="JBHSAV010000093">
    <property type="protein sequence ID" value="MFC3978258.1"/>
    <property type="molecule type" value="Genomic_DNA"/>
</dbReference>
<dbReference type="Pfam" id="PF13173">
    <property type="entry name" value="AAA_14"/>
    <property type="match status" value="1"/>
</dbReference>
<feature type="domain" description="AAA" evidence="1">
    <location>
        <begin position="17"/>
        <end position="152"/>
    </location>
</feature>
<dbReference type="Proteomes" id="UP001595766">
    <property type="component" value="Unassembled WGS sequence"/>
</dbReference>
<dbReference type="PANTHER" id="PTHR33295:SF7">
    <property type="entry name" value="ATPASE"/>
    <property type="match status" value="1"/>
</dbReference>
<dbReference type="Pfam" id="PF13635">
    <property type="entry name" value="DUF4143"/>
    <property type="match status" value="1"/>
</dbReference>